<evidence type="ECO:0000256" key="3">
    <source>
        <dbReference type="ARBA" id="ARBA00023163"/>
    </source>
</evidence>
<organism evidence="5 6">
    <name type="scientific">candidate division WOR-1 bacterium RIFCSPHIGHO2_01_FULL_53_15</name>
    <dbReference type="NCBI Taxonomy" id="1802564"/>
    <lineage>
        <taxon>Bacteria</taxon>
        <taxon>Bacillati</taxon>
        <taxon>Saganbacteria</taxon>
    </lineage>
</organism>
<sequence>MGKRKIKIRDVAKAAGVSLATVSQAFNHPREVNRKTRQNILGICEQLGYIHKKIGGRRHRNIAVLALDRYIPFTDFYSWVSIGTLAEAHEHGFNIVIEPFGKDQAELPMAISKNIIDGIIVMGPLPREHILMLKQQNLPLVLCGHPVPGLELHTVIPDGRAGMYGAAKHLISLGHKKIAFIAGGPIFDPVEADRLEGYRFAMFEAGLEIPREYIRRADLITYKTAYEAAEKLLSLDDPPSALICISDPIAYIIYDYLVKKGVKIPEDLSIIGFDDIPKTYYVSPYLPELTTVHVDAEDLGKTAVKVLLDVMENPSLTAYRHTLPVHLIKRKSTAIPKSAA</sequence>
<feature type="domain" description="HTH lacI-type" evidence="4">
    <location>
        <begin position="6"/>
        <end position="61"/>
    </location>
</feature>
<keyword evidence="3" id="KW-0804">Transcription</keyword>
<accession>A0A1F4Q0F9</accession>
<dbReference type="Gene3D" id="1.10.260.40">
    <property type="entry name" value="lambda repressor-like DNA-binding domains"/>
    <property type="match status" value="1"/>
</dbReference>
<dbReference type="CDD" id="cd06267">
    <property type="entry name" value="PBP1_LacI_sugar_binding-like"/>
    <property type="match status" value="1"/>
</dbReference>
<dbReference type="GO" id="GO:0000976">
    <property type="term" value="F:transcription cis-regulatory region binding"/>
    <property type="evidence" value="ECO:0007669"/>
    <property type="project" value="TreeGrafter"/>
</dbReference>
<evidence type="ECO:0000313" key="6">
    <source>
        <dbReference type="Proteomes" id="UP000178724"/>
    </source>
</evidence>
<evidence type="ECO:0000256" key="2">
    <source>
        <dbReference type="ARBA" id="ARBA00023125"/>
    </source>
</evidence>
<evidence type="ECO:0000259" key="4">
    <source>
        <dbReference type="PROSITE" id="PS50932"/>
    </source>
</evidence>
<dbReference type="GO" id="GO:0003700">
    <property type="term" value="F:DNA-binding transcription factor activity"/>
    <property type="evidence" value="ECO:0007669"/>
    <property type="project" value="TreeGrafter"/>
</dbReference>
<dbReference type="PROSITE" id="PS50932">
    <property type="entry name" value="HTH_LACI_2"/>
    <property type="match status" value="1"/>
</dbReference>
<dbReference type="AlphaFoldDB" id="A0A1F4Q0F9"/>
<keyword evidence="1" id="KW-0805">Transcription regulation</keyword>
<dbReference type="Pfam" id="PF13377">
    <property type="entry name" value="Peripla_BP_3"/>
    <property type="match status" value="1"/>
</dbReference>
<evidence type="ECO:0000256" key="1">
    <source>
        <dbReference type="ARBA" id="ARBA00023015"/>
    </source>
</evidence>
<dbReference type="SUPFAM" id="SSF47413">
    <property type="entry name" value="lambda repressor-like DNA-binding domains"/>
    <property type="match status" value="1"/>
</dbReference>
<proteinExistence type="predicted"/>
<dbReference type="PANTHER" id="PTHR30146">
    <property type="entry name" value="LACI-RELATED TRANSCRIPTIONAL REPRESSOR"/>
    <property type="match status" value="1"/>
</dbReference>
<dbReference type="CDD" id="cd01392">
    <property type="entry name" value="HTH_LacI"/>
    <property type="match status" value="1"/>
</dbReference>
<reference evidence="5 6" key="1">
    <citation type="journal article" date="2016" name="Nat. Commun.">
        <title>Thousands of microbial genomes shed light on interconnected biogeochemical processes in an aquifer system.</title>
        <authorList>
            <person name="Anantharaman K."/>
            <person name="Brown C.T."/>
            <person name="Hug L.A."/>
            <person name="Sharon I."/>
            <person name="Castelle C.J."/>
            <person name="Probst A.J."/>
            <person name="Thomas B.C."/>
            <person name="Singh A."/>
            <person name="Wilkins M.J."/>
            <person name="Karaoz U."/>
            <person name="Brodie E.L."/>
            <person name="Williams K.H."/>
            <person name="Hubbard S.S."/>
            <person name="Banfield J.F."/>
        </authorList>
    </citation>
    <scope>NUCLEOTIDE SEQUENCE [LARGE SCALE GENOMIC DNA]</scope>
</reference>
<dbReference type="PANTHER" id="PTHR30146:SF109">
    <property type="entry name" value="HTH-TYPE TRANSCRIPTIONAL REGULATOR GALS"/>
    <property type="match status" value="1"/>
</dbReference>
<dbReference type="InterPro" id="IPR000843">
    <property type="entry name" value="HTH_LacI"/>
</dbReference>
<evidence type="ECO:0000313" key="5">
    <source>
        <dbReference type="EMBL" id="OGB89369.1"/>
    </source>
</evidence>
<dbReference type="InterPro" id="IPR010982">
    <property type="entry name" value="Lambda_DNA-bd_dom_sf"/>
</dbReference>
<dbReference type="Proteomes" id="UP000178724">
    <property type="component" value="Unassembled WGS sequence"/>
</dbReference>
<keyword evidence="2" id="KW-0238">DNA-binding</keyword>
<dbReference type="EMBL" id="METM01000026">
    <property type="protein sequence ID" value="OGB89369.1"/>
    <property type="molecule type" value="Genomic_DNA"/>
</dbReference>
<name>A0A1F4Q0F9_UNCSA</name>
<comment type="caution">
    <text evidence="5">The sequence shown here is derived from an EMBL/GenBank/DDBJ whole genome shotgun (WGS) entry which is preliminary data.</text>
</comment>
<dbReference type="Pfam" id="PF00356">
    <property type="entry name" value="LacI"/>
    <property type="match status" value="1"/>
</dbReference>
<dbReference type="Gene3D" id="3.40.50.2300">
    <property type="match status" value="2"/>
</dbReference>
<dbReference type="SUPFAM" id="SSF53822">
    <property type="entry name" value="Periplasmic binding protein-like I"/>
    <property type="match status" value="1"/>
</dbReference>
<dbReference type="InterPro" id="IPR028082">
    <property type="entry name" value="Peripla_BP_I"/>
</dbReference>
<dbReference type="InterPro" id="IPR046335">
    <property type="entry name" value="LacI/GalR-like_sensor"/>
</dbReference>
<gene>
    <name evidence="5" type="ORF">A2625_07760</name>
</gene>
<protein>
    <recommendedName>
        <fullName evidence="4">HTH lacI-type domain-containing protein</fullName>
    </recommendedName>
</protein>
<dbReference type="SMART" id="SM00354">
    <property type="entry name" value="HTH_LACI"/>
    <property type="match status" value="1"/>
</dbReference>